<reference evidence="1 2" key="1">
    <citation type="submission" date="2019-07" db="EMBL/GenBank/DDBJ databases">
        <title>Whole genome shotgun sequence of Rhodospirillum oryzae NBRC 107573.</title>
        <authorList>
            <person name="Hosoyama A."/>
            <person name="Uohara A."/>
            <person name="Ohji S."/>
            <person name="Ichikawa N."/>
        </authorList>
    </citation>
    <scope>NUCLEOTIDE SEQUENCE [LARGE SCALE GENOMIC DNA]</scope>
    <source>
        <strain evidence="1 2">NBRC 107573</strain>
    </source>
</reference>
<sequence>MAIADALRACGRPRDEIAAAMAAYLGRPVSPHTLNNYASAGQEGHCISLARSVALVAATHDPRLIADQLAPLGWAVIETRHVHAIRAGLARQRAAELTRIAREEEALWRAVS</sequence>
<dbReference type="AlphaFoldDB" id="A0A512HC98"/>
<evidence type="ECO:0000313" key="1">
    <source>
        <dbReference type="EMBL" id="GEO83057.1"/>
    </source>
</evidence>
<name>A0A512HC98_9PROT</name>
<keyword evidence="2" id="KW-1185">Reference proteome</keyword>
<dbReference type="Proteomes" id="UP000321567">
    <property type="component" value="Unassembled WGS sequence"/>
</dbReference>
<proteinExistence type="predicted"/>
<dbReference type="EMBL" id="BJZO01000179">
    <property type="protein sequence ID" value="GEO83057.1"/>
    <property type="molecule type" value="Genomic_DNA"/>
</dbReference>
<protein>
    <submittedName>
        <fullName evidence="1">Uncharacterized protein</fullName>
    </submittedName>
</protein>
<evidence type="ECO:0000313" key="2">
    <source>
        <dbReference type="Proteomes" id="UP000321567"/>
    </source>
</evidence>
<gene>
    <name evidence="1" type="ORF">ROR02_31880</name>
</gene>
<accession>A0A512HC98</accession>
<comment type="caution">
    <text evidence="1">The sequence shown here is derived from an EMBL/GenBank/DDBJ whole genome shotgun (WGS) entry which is preliminary data.</text>
</comment>
<organism evidence="1 2">
    <name type="scientific">Pararhodospirillum oryzae</name>
    <dbReference type="NCBI Taxonomy" id="478448"/>
    <lineage>
        <taxon>Bacteria</taxon>
        <taxon>Pseudomonadati</taxon>
        <taxon>Pseudomonadota</taxon>
        <taxon>Alphaproteobacteria</taxon>
        <taxon>Rhodospirillales</taxon>
        <taxon>Rhodospirillaceae</taxon>
        <taxon>Pararhodospirillum</taxon>
    </lineage>
</organism>